<accession>A0ABQ2YR54</accession>
<dbReference type="SUPFAM" id="SSF52218">
    <property type="entry name" value="Flavoproteins"/>
    <property type="match status" value="1"/>
</dbReference>
<evidence type="ECO:0000313" key="2">
    <source>
        <dbReference type="EMBL" id="GGX92565.1"/>
    </source>
</evidence>
<protein>
    <submittedName>
        <fullName evidence="2">NAD(P)H-dependent FMN reductase</fullName>
    </submittedName>
</protein>
<organism evidence="2 3">
    <name type="scientific">Vogesella alkaliphila</name>
    <dbReference type="NCBI Taxonomy" id="1193621"/>
    <lineage>
        <taxon>Bacteria</taxon>
        <taxon>Pseudomonadati</taxon>
        <taxon>Pseudomonadota</taxon>
        <taxon>Betaproteobacteria</taxon>
        <taxon>Neisseriales</taxon>
        <taxon>Chromobacteriaceae</taxon>
        <taxon>Vogesella</taxon>
    </lineage>
</organism>
<keyword evidence="3" id="KW-1185">Reference proteome</keyword>
<comment type="caution">
    <text evidence="2">The sequence shown here is derived from an EMBL/GenBank/DDBJ whole genome shotgun (WGS) entry which is preliminary data.</text>
</comment>
<sequence length="191" mass="20326">MSNFLPGSEQMSLNVLAVCGSLRQKSTNKGLMRYAVANAPGGMQIAVADLSEVPFYNADITVKPASVVTLLQQFADADALLLVCPEYNYSMAPALKNALDWASREPGNALLSGKPAAIMGAAGGMGSSRAQHHLRQSGVFLNLHILNQPEVFANAFSTSFDGDGNLVDTAIQEKIRLLLAALQAWHLQLKG</sequence>
<dbReference type="Proteomes" id="UP000600877">
    <property type="component" value="Unassembled WGS sequence"/>
</dbReference>
<proteinExistence type="predicted"/>
<dbReference type="PANTHER" id="PTHR30543">
    <property type="entry name" value="CHROMATE REDUCTASE"/>
    <property type="match status" value="1"/>
</dbReference>
<dbReference type="InterPro" id="IPR050712">
    <property type="entry name" value="NAD(P)H-dep_reductase"/>
</dbReference>
<gene>
    <name evidence="2" type="ORF">GCM10011290_20480</name>
</gene>
<evidence type="ECO:0000259" key="1">
    <source>
        <dbReference type="Pfam" id="PF03358"/>
    </source>
</evidence>
<dbReference type="InterPro" id="IPR029039">
    <property type="entry name" value="Flavoprotein-like_sf"/>
</dbReference>
<dbReference type="Gene3D" id="3.40.50.360">
    <property type="match status" value="1"/>
</dbReference>
<name>A0ABQ2YR54_9NEIS</name>
<dbReference type="PANTHER" id="PTHR30543:SF21">
    <property type="entry name" value="NAD(P)H-DEPENDENT FMN REDUCTASE LOT6"/>
    <property type="match status" value="1"/>
</dbReference>
<evidence type="ECO:0000313" key="3">
    <source>
        <dbReference type="Proteomes" id="UP000600877"/>
    </source>
</evidence>
<feature type="domain" description="NADPH-dependent FMN reductase-like" evidence="1">
    <location>
        <begin position="14"/>
        <end position="155"/>
    </location>
</feature>
<dbReference type="Pfam" id="PF03358">
    <property type="entry name" value="FMN_red"/>
    <property type="match status" value="1"/>
</dbReference>
<reference evidence="3" key="1">
    <citation type="journal article" date="2019" name="Int. J. Syst. Evol. Microbiol.">
        <title>The Global Catalogue of Microorganisms (GCM) 10K type strain sequencing project: providing services to taxonomists for standard genome sequencing and annotation.</title>
        <authorList>
            <consortium name="The Broad Institute Genomics Platform"/>
            <consortium name="The Broad Institute Genome Sequencing Center for Infectious Disease"/>
            <person name="Wu L."/>
            <person name="Ma J."/>
        </authorList>
    </citation>
    <scope>NUCLEOTIDE SEQUENCE [LARGE SCALE GENOMIC DNA]</scope>
    <source>
        <strain evidence="3">KCTC 32041</strain>
    </source>
</reference>
<dbReference type="EMBL" id="BMYW01000006">
    <property type="protein sequence ID" value="GGX92565.1"/>
    <property type="molecule type" value="Genomic_DNA"/>
</dbReference>
<dbReference type="InterPro" id="IPR005025">
    <property type="entry name" value="FMN_Rdtase-like_dom"/>
</dbReference>